<feature type="compositionally biased region" description="Polar residues" evidence="1">
    <location>
        <begin position="184"/>
        <end position="193"/>
    </location>
</feature>
<feature type="compositionally biased region" description="Low complexity" evidence="1">
    <location>
        <begin position="171"/>
        <end position="183"/>
    </location>
</feature>
<comment type="caution">
    <text evidence="2">The sequence shown here is derived from an EMBL/GenBank/DDBJ whole genome shotgun (WGS) entry which is preliminary data.</text>
</comment>
<evidence type="ECO:0000313" key="3">
    <source>
        <dbReference type="Proteomes" id="UP001151760"/>
    </source>
</evidence>
<dbReference type="EMBL" id="BQNB010016616">
    <property type="protein sequence ID" value="GJT53759.1"/>
    <property type="molecule type" value="Genomic_DNA"/>
</dbReference>
<feature type="region of interest" description="Disordered" evidence="1">
    <location>
        <begin position="143"/>
        <end position="208"/>
    </location>
</feature>
<feature type="compositionally biased region" description="Polar residues" evidence="1">
    <location>
        <begin position="50"/>
        <end position="65"/>
    </location>
</feature>
<organism evidence="2 3">
    <name type="scientific">Tanacetum coccineum</name>
    <dbReference type="NCBI Taxonomy" id="301880"/>
    <lineage>
        <taxon>Eukaryota</taxon>
        <taxon>Viridiplantae</taxon>
        <taxon>Streptophyta</taxon>
        <taxon>Embryophyta</taxon>
        <taxon>Tracheophyta</taxon>
        <taxon>Spermatophyta</taxon>
        <taxon>Magnoliopsida</taxon>
        <taxon>eudicotyledons</taxon>
        <taxon>Gunneridae</taxon>
        <taxon>Pentapetalae</taxon>
        <taxon>asterids</taxon>
        <taxon>campanulids</taxon>
        <taxon>Asterales</taxon>
        <taxon>Asteraceae</taxon>
        <taxon>Asteroideae</taxon>
        <taxon>Anthemideae</taxon>
        <taxon>Anthemidinae</taxon>
        <taxon>Tanacetum</taxon>
    </lineage>
</organism>
<name>A0ABQ5ESD6_9ASTR</name>
<reference evidence="2" key="1">
    <citation type="journal article" date="2022" name="Int. J. Mol. Sci.">
        <title>Draft Genome of Tanacetum Coccineum: Genomic Comparison of Closely Related Tanacetum-Family Plants.</title>
        <authorList>
            <person name="Yamashiro T."/>
            <person name="Shiraishi A."/>
            <person name="Nakayama K."/>
            <person name="Satake H."/>
        </authorList>
    </citation>
    <scope>NUCLEOTIDE SEQUENCE</scope>
</reference>
<gene>
    <name evidence="2" type="ORF">Tco_0988813</name>
</gene>
<feature type="region of interest" description="Disordered" evidence="1">
    <location>
        <begin position="35"/>
        <end position="90"/>
    </location>
</feature>
<evidence type="ECO:0000313" key="2">
    <source>
        <dbReference type="EMBL" id="GJT53759.1"/>
    </source>
</evidence>
<sequence length="240" mass="26650">MFLTRLFRRVMELYPHLDNGIYGVVERVMHPLALKQTRKPQSDHEKARHSVSSTSAHHNHGSLSHQGDDNEDDSASRASTPSPTTYLNSLKPLDYQRYDIPTSSEQNDDILFEQQTELLNQTQEIHKELRDGFKSFRKELRGVFGKKNNAPNAPSKTPSTKGASSSSIDYTPKSPTSSTSPSTNGYLNSTTSHPPRVPPPSLTQENTSMDITLTLPPITPLDVRFNTPSPSPPIIGHPIP</sequence>
<feature type="compositionally biased region" description="Low complexity" evidence="1">
    <location>
        <begin position="76"/>
        <end position="85"/>
    </location>
</feature>
<keyword evidence="3" id="KW-1185">Reference proteome</keyword>
<evidence type="ECO:0000256" key="1">
    <source>
        <dbReference type="SAM" id="MobiDB-lite"/>
    </source>
</evidence>
<proteinExistence type="predicted"/>
<reference evidence="2" key="2">
    <citation type="submission" date="2022-01" db="EMBL/GenBank/DDBJ databases">
        <authorList>
            <person name="Yamashiro T."/>
            <person name="Shiraishi A."/>
            <person name="Satake H."/>
            <person name="Nakayama K."/>
        </authorList>
    </citation>
    <scope>NUCLEOTIDE SEQUENCE</scope>
</reference>
<protein>
    <submittedName>
        <fullName evidence="2">Uncharacterized protein</fullName>
    </submittedName>
</protein>
<feature type="compositionally biased region" description="Polar residues" evidence="1">
    <location>
        <begin position="149"/>
        <end position="169"/>
    </location>
</feature>
<accession>A0ABQ5ESD6</accession>
<dbReference type="Proteomes" id="UP001151760">
    <property type="component" value="Unassembled WGS sequence"/>
</dbReference>